<keyword evidence="1" id="KW-0812">Transmembrane</keyword>
<name>A0A7W7SHZ3_9ACTN</name>
<evidence type="ECO:0000256" key="1">
    <source>
        <dbReference type="SAM" id="Phobius"/>
    </source>
</evidence>
<keyword evidence="1" id="KW-1133">Transmembrane helix</keyword>
<sequence>MNIRLAVHLLLSIVVALAMVFTGLALGGPLVALLAFGLWFLIEALFKALLPASFLPGVEGAQLTSAAYRGWAAKLVGGMGLAKARTPEADAARLAAGVRLCTTTFGLRNGSQILGYLLLQRSPEGKAVIAWRGRGKGQAVQPITPAEMTILSGQQQQNAVQARMDYTVSVQLGPDSYWLRPHDAELLKLVLQHQTAPTT</sequence>
<accession>A0A7W7SHZ3</accession>
<proteinExistence type="predicted"/>
<evidence type="ECO:0000313" key="3">
    <source>
        <dbReference type="Proteomes" id="UP000573327"/>
    </source>
</evidence>
<dbReference type="Proteomes" id="UP000573327">
    <property type="component" value="Unassembled WGS sequence"/>
</dbReference>
<evidence type="ECO:0000313" key="2">
    <source>
        <dbReference type="EMBL" id="MBB4950228.1"/>
    </source>
</evidence>
<keyword evidence="1" id="KW-0472">Membrane</keyword>
<comment type="caution">
    <text evidence="2">The sequence shown here is derived from an EMBL/GenBank/DDBJ whole genome shotgun (WGS) entry which is preliminary data.</text>
</comment>
<dbReference type="RefSeq" id="WP_184921235.1">
    <property type="nucleotide sequence ID" value="NZ_JACHJR010000001.1"/>
</dbReference>
<keyword evidence="3" id="KW-1185">Reference proteome</keyword>
<gene>
    <name evidence="2" type="ORF">F4556_005763</name>
</gene>
<dbReference type="EMBL" id="JACHJR010000001">
    <property type="protein sequence ID" value="MBB4950228.1"/>
    <property type="molecule type" value="Genomic_DNA"/>
</dbReference>
<protein>
    <submittedName>
        <fullName evidence="2">Uncharacterized protein</fullName>
    </submittedName>
</protein>
<organism evidence="2 3">
    <name type="scientific">Kitasatospora gansuensis</name>
    <dbReference type="NCBI Taxonomy" id="258050"/>
    <lineage>
        <taxon>Bacteria</taxon>
        <taxon>Bacillati</taxon>
        <taxon>Actinomycetota</taxon>
        <taxon>Actinomycetes</taxon>
        <taxon>Kitasatosporales</taxon>
        <taxon>Streptomycetaceae</taxon>
        <taxon>Kitasatospora</taxon>
    </lineage>
</organism>
<reference evidence="2 3" key="1">
    <citation type="submission" date="2020-08" db="EMBL/GenBank/DDBJ databases">
        <title>Sequencing the genomes of 1000 actinobacteria strains.</title>
        <authorList>
            <person name="Klenk H.-P."/>
        </authorList>
    </citation>
    <scope>NUCLEOTIDE SEQUENCE [LARGE SCALE GENOMIC DNA]</scope>
    <source>
        <strain evidence="2 3">DSM 44786</strain>
    </source>
</reference>
<dbReference type="AlphaFoldDB" id="A0A7W7SHZ3"/>
<feature type="transmembrane region" description="Helical" evidence="1">
    <location>
        <begin position="28"/>
        <end position="46"/>
    </location>
</feature>